<dbReference type="EMBL" id="JABWDY010036425">
    <property type="protein sequence ID" value="KAF5181240.1"/>
    <property type="molecule type" value="Genomic_DNA"/>
</dbReference>
<comment type="caution">
    <text evidence="1">The sequence shown here is derived from an EMBL/GenBank/DDBJ whole genome shotgun (WGS) entry which is preliminary data.</text>
</comment>
<dbReference type="Proteomes" id="UP000554482">
    <property type="component" value="Unassembled WGS sequence"/>
</dbReference>
<proteinExistence type="predicted"/>
<gene>
    <name evidence="1" type="ORF">FRX31_029174</name>
</gene>
<keyword evidence="2" id="KW-1185">Reference proteome</keyword>
<sequence length="67" mass="7379">MIASFKTDPRVCMRAVCALYRQHTIEKKSMAASGHSRNQGFCTTDEQRAGTLLAEFLLGGNLDGEMN</sequence>
<dbReference type="PANTHER" id="PTHR34380:SF1">
    <property type="entry name" value="OS01G0221300 PROTEIN"/>
    <property type="match status" value="1"/>
</dbReference>
<accession>A0A7J6VAJ2</accession>
<dbReference type="AlphaFoldDB" id="A0A7J6VAJ2"/>
<dbReference type="OrthoDB" id="1899721at2759"/>
<protein>
    <submittedName>
        <fullName evidence="1">Uncharacterized protein</fullName>
    </submittedName>
</protein>
<dbReference type="PANTHER" id="PTHR34380">
    <property type="entry name" value="BNAA03G12380D PROTEIN"/>
    <property type="match status" value="1"/>
</dbReference>
<evidence type="ECO:0000313" key="1">
    <source>
        <dbReference type="EMBL" id="KAF5181240.1"/>
    </source>
</evidence>
<reference evidence="1 2" key="1">
    <citation type="submission" date="2020-06" db="EMBL/GenBank/DDBJ databases">
        <title>Transcriptomic and genomic resources for Thalictrum thalictroides and T. hernandezii: Facilitating candidate gene discovery in an emerging model plant lineage.</title>
        <authorList>
            <person name="Arias T."/>
            <person name="Riano-Pachon D.M."/>
            <person name="Di Stilio V.S."/>
        </authorList>
    </citation>
    <scope>NUCLEOTIDE SEQUENCE [LARGE SCALE GENOMIC DNA]</scope>
    <source>
        <strain evidence="2">cv. WT478/WT964</strain>
        <tissue evidence="1">Leaves</tissue>
    </source>
</reference>
<name>A0A7J6VAJ2_THATH</name>
<organism evidence="1 2">
    <name type="scientific">Thalictrum thalictroides</name>
    <name type="common">Rue-anemone</name>
    <name type="synonym">Anemone thalictroides</name>
    <dbReference type="NCBI Taxonomy" id="46969"/>
    <lineage>
        <taxon>Eukaryota</taxon>
        <taxon>Viridiplantae</taxon>
        <taxon>Streptophyta</taxon>
        <taxon>Embryophyta</taxon>
        <taxon>Tracheophyta</taxon>
        <taxon>Spermatophyta</taxon>
        <taxon>Magnoliopsida</taxon>
        <taxon>Ranunculales</taxon>
        <taxon>Ranunculaceae</taxon>
        <taxon>Thalictroideae</taxon>
        <taxon>Thalictrum</taxon>
    </lineage>
</organism>
<evidence type="ECO:0000313" key="2">
    <source>
        <dbReference type="Proteomes" id="UP000554482"/>
    </source>
</evidence>